<dbReference type="PRINTS" id="PR00039">
    <property type="entry name" value="HTHLYSR"/>
</dbReference>
<organism evidence="6 7">
    <name type="scientific">Anaerosporomusa subterranea</name>
    <dbReference type="NCBI Taxonomy" id="1794912"/>
    <lineage>
        <taxon>Bacteria</taxon>
        <taxon>Bacillati</taxon>
        <taxon>Bacillota</taxon>
        <taxon>Negativicutes</taxon>
        <taxon>Acetonemataceae</taxon>
        <taxon>Anaerosporomusa</taxon>
    </lineage>
</organism>
<name>A0A154BMC9_ANASB</name>
<dbReference type="PANTHER" id="PTHR30419:SF28">
    <property type="entry name" value="HTH-TYPE TRANSCRIPTIONAL REGULATOR BSDA"/>
    <property type="match status" value="1"/>
</dbReference>
<dbReference type="CDD" id="cd05466">
    <property type="entry name" value="PBP2_LTTR_substrate"/>
    <property type="match status" value="1"/>
</dbReference>
<dbReference type="Gene3D" id="1.10.10.10">
    <property type="entry name" value="Winged helix-like DNA-binding domain superfamily/Winged helix DNA-binding domain"/>
    <property type="match status" value="1"/>
</dbReference>
<dbReference type="Pfam" id="PF00126">
    <property type="entry name" value="HTH_1"/>
    <property type="match status" value="1"/>
</dbReference>
<evidence type="ECO:0000256" key="2">
    <source>
        <dbReference type="ARBA" id="ARBA00023015"/>
    </source>
</evidence>
<reference evidence="6 7" key="1">
    <citation type="submission" date="2016-02" db="EMBL/GenBank/DDBJ databases">
        <title>Anaerosporomusa subterraneum gen. nov., sp. nov., a spore-forming obligate anaerobe isolated from saprolite.</title>
        <authorList>
            <person name="Choi J.K."/>
            <person name="Shah M."/>
            <person name="Yee N."/>
        </authorList>
    </citation>
    <scope>NUCLEOTIDE SEQUENCE [LARGE SCALE GENOMIC DNA]</scope>
    <source>
        <strain evidence="6 7">RU4</strain>
    </source>
</reference>
<evidence type="ECO:0000259" key="5">
    <source>
        <dbReference type="PROSITE" id="PS50931"/>
    </source>
</evidence>
<dbReference type="Gene3D" id="3.40.190.290">
    <property type="match status" value="1"/>
</dbReference>
<keyword evidence="2" id="KW-0805">Transcription regulation</keyword>
<keyword evidence="4" id="KW-0804">Transcription</keyword>
<dbReference type="Pfam" id="PF03466">
    <property type="entry name" value="LysR_substrate"/>
    <property type="match status" value="1"/>
</dbReference>
<comment type="similarity">
    <text evidence="1">Belongs to the LysR transcriptional regulatory family.</text>
</comment>
<sequence>MNRYLALQKIIEIGSFTKAAEALGYTQSAMSQMISSLEDELSIKLLYRSRVGAKLTLEGADLYPFIERTILQYQAMQGKANEIKGLETGVIRIGTLASISCHWMPQLIKEFQELYPNVQFILHQGDYSSIQEWIKVGAVDFGFITPPAVTGLQTITIKEGRMLAVLPANHKLASYRTVSLHEIVNEPFILLEEGHFSEPMEAFHACNLEPNIKFCIHDDYAIMTMVEAGLGISILAELVLRRTNYNIVSLPVDPPVIRTLAIGYKDKNSLPIASKYFIEYLISNIEKLP</sequence>
<dbReference type="OrthoDB" id="1677645at2"/>
<gene>
    <name evidence="6" type="ORF">AXX12_13230</name>
</gene>
<accession>A0A154BMC9</accession>
<dbReference type="PROSITE" id="PS50931">
    <property type="entry name" value="HTH_LYSR"/>
    <property type="match status" value="1"/>
</dbReference>
<evidence type="ECO:0000313" key="6">
    <source>
        <dbReference type="EMBL" id="KYZ75134.1"/>
    </source>
</evidence>
<dbReference type="SUPFAM" id="SSF46785">
    <property type="entry name" value="Winged helix' DNA-binding domain"/>
    <property type="match status" value="1"/>
</dbReference>
<dbReference type="PANTHER" id="PTHR30419">
    <property type="entry name" value="HTH-TYPE TRANSCRIPTIONAL REGULATOR YBHD"/>
    <property type="match status" value="1"/>
</dbReference>
<evidence type="ECO:0000256" key="4">
    <source>
        <dbReference type="ARBA" id="ARBA00023163"/>
    </source>
</evidence>
<keyword evidence="3" id="KW-0238">DNA-binding</keyword>
<keyword evidence="7" id="KW-1185">Reference proteome</keyword>
<evidence type="ECO:0000256" key="3">
    <source>
        <dbReference type="ARBA" id="ARBA00023125"/>
    </source>
</evidence>
<dbReference type="GO" id="GO:0003677">
    <property type="term" value="F:DNA binding"/>
    <property type="evidence" value="ECO:0007669"/>
    <property type="project" value="UniProtKB-KW"/>
</dbReference>
<proteinExistence type="inferred from homology"/>
<dbReference type="InterPro" id="IPR050950">
    <property type="entry name" value="HTH-type_LysR_regulators"/>
</dbReference>
<dbReference type="AlphaFoldDB" id="A0A154BMC9"/>
<evidence type="ECO:0000256" key="1">
    <source>
        <dbReference type="ARBA" id="ARBA00009437"/>
    </source>
</evidence>
<dbReference type="InterPro" id="IPR036390">
    <property type="entry name" value="WH_DNA-bd_sf"/>
</dbReference>
<dbReference type="EMBL" id="LSGP01000025">
    <property type="protein sequence ID" value="KYZ75134.1"/>
    <property type="molecule type" value="Genomic_DNA"/>
</dbReference>
<protein>
    <submittedName>
        <fullName evidence="6">Transcriptional regulator</fullName>
    </submittedName>
</protein>
<dbReference type="SUPFAM" id="SSF53850">
    <property type="entry name" value="Periplasmic binding protein-like II"/>
    <property type="match status" value="1"/>
</dbReference>
<dbReference type="InterPro" id="IPR036388">
    <property type="entry name" value="WH-like_DNA-bd_sf"/>
</dbReference>
<dbReference type="InterPro" id="IPR000847">
    <property type="entry name" value="LysR_HTH_N"/>
</dbReference>
<dbReference type="InterPro" id="IPR005119">
    <property type="entry name" value="LysR_subst-bd"/>
</dbReference>
<dbReference type="RefSeq" id="WP_066244608.1">
    <property type="nucleotide sequence ID" value="NZ_LSGP01000025.1"/>
</dbReference>
<comment type="caution">
    <text evidence="6">The sequence shown here is derived from an EMBL/GenBank/DDBJ whole genome shotgun (WGS) entry which is preliminary data.</text>
</comment>
<dbReference type="GO" id="GO:0005829">
    <property type="term" value="C:cytosol"/>
    <property type="evidence" value="ECO:0007669"/>
    <property type="project" value="TreeGrafter"/>
</dbReference>
<evidence type="ECO:0000313" key="7">
    <source>
        <dbReference type="Proteomes" id="UP000076268"/>
    </source>
</evidence>
<dbReference type="Proteomes" id="UP000076268">
    <property type="component" value="Unassembled WGS sequence"/>
</dbReference>
<feature type="domain" description="HTH lysR-type" evidence="5">
    <location>
        <begin position="1"/>
        <end position="56"/>
    </location>
</feature>
<dbReference type="GO" id="GO:0003700">
    <property type="term" value="F:DNA-binding transcription factor activity"/>
    <property type="evidence" value="ECO:0007669"/>
    <property type="project" value="InterPro"/>
</dbReference>
<dbReference type="STRING" id="1794912.AXX12_13230"/>